<evidence type="ECO:0000313" key="2">
    <source>
        <dbReference type="EMBL" id="KAF1959242.1"/>
    </source>
</evidence>
<dbReference type="Gene3D" id="1.25.40.20">
    <property type="entry name" value="Ankyrin repeat-containing domain"/>
    <property type="match status" value="1"/>
</dbReference>
<dbReference type="Proteomes" id="UP000800035">
    <property type="component" value="Unassembled WGS sequence"/>
</dbReference>
<accession>A0A6A5U5W2</accession>
<protein>
    <submittedName>
        <fullName evidence="2">Uncharacterized protein</fullName>
    </submittedName>
</protein>
<feature type="repeat" description="ANK" evidence="1">
    <location>
        <begin position="47"/>
        <end position="79"/>
    </location>
</feature>
<dbReference type="OrthoDB" id="5369447at2759"/>
<dbReference type="InterPro" id="IPR002110">
    <property type="entry name" value="Ankyrin_rpt"/>
</dbReference>
<evidence type="ECO:0000256" key="1">
    <source>
        <dbReference type="PROSITE-ProRule" id="PRU00023"/>
    </source>
</evidence>
<proteinExistence type="predicted"/>
<organism evidence="2 3">
    <name type="scientific">Byssothecium circinans</name>
    <dbReference type="NCBI Taxonomy" id="147558"/>
    <lineage>
        <taxon>Eukaryota</taxon>
        <taxon>Fungi</taxon>
        <taxon>Dikarya</taxon>
        <taxon>Ascomycota</taxon>
        <taxon>Pezizomycotina</taxon>
        <taxon>Dothideomycetes</taxon>
        <taxon>Pleosporomycetidae</taxon>
        <taxon>Pleosporales</taxon>
        <taxon>Massarineae</taxon>
        <taxon>Massarinaceae</taxon>
        <taxon>Byssothecium</taxon>
    </lineage>
</organism>
<dbReference type="InterPro" id="IPR036770">
    <property type="entry name" value="Ankyrin_rpt-contain_sf"/>
</dbReference>
<dbReference type="Pfam" id="PF12796">
    <property type="entry name" value="Ank_2"/>
    <property type="match status" value="1"/>
</dbReference>
<dbReference type="PROSITE" id="PS50297">
    <property type="entry name" value="ANK_REP_REGION"/>
    <property type="match status" value="1"/>
</dbReference>
<name>A0A6A5U5W2_9PLEO</name>
<reference evidence="2" key="1">
    <citation type="journal article" date="2020" name="Stud. Mycol.">
        <title>101 Dothideomycetes genomes: a test case for predicting lifestyles and emergence of pathogens.</title>
        <authorList>
            <person name="Haridas S."/>
            <person name="Albert R."/>
            <person name="Binder M."/>
            <person name="Bloem J."/>
            <person name="Labutti K."/>
            <person name="Salamov A."/>
            <person name="Andreopoulos B."/>
            <person name="Baker S."/>
            <person name="Barry K."/>
            <person name="Bills G."/>
            <person name="Bluhm B."/>
            <person name="Cannon C."/>
            <person name="Castanera R."/>
            <person name="Culley D."/>
            <person name="Daum C."/>
            <person name="Ezra D."/>
            <person name="Gonzalez J."/>
            <person name="Henrissat B."/>
            <person name="Kuo A."/>
            <person name="Liang C."/>
            <person name="Lipzen A."/>
            <person name="Lutzoni F."/>
            <person name="Magnuson J."/>
            <person name="Mondo S."/>
            <person name="Nolan M."/>
            <person name="Ohm R."/>
            <person name="Pangilinan J."/>
            <person name="Park H.-J."/>
            <person name="Ramirez L."/>
            <person name="Alfaro M."/>
            <person name="Sun H."/>
            <person name="Tritt A."/>
            <person name="Yoshinaga Y."/>
            <person name="Zwiers L.-H."/>
            <person name="Turgeon B."/>
            <person name="Goodwin S."/>
            <person name="Spatafora J."/>
            <person name="Crous P."/>
            <person name="Grigoriev I."/>
        </authorList>
    </citation>
    <scope>NUCLEOTIDE SEQUENCE</scope>
    <source>
        <strain evidence="2">CBS 675.92</strain>
    </source>
</reference>
<keyword evidence="3" id="KW-1185">Reference proteome</keyword>
<gene>
    <name evidence="2" type="ORF">CC80DRAFT_591298</name>
</gene>
<dbReference type="PROSITE" id="PS50088">
    <property type="entry name" value="ANK_REPEAT"/>
    <property type="match status" value="1"/>
</dbReference>
<keyword evidence="1" id="KW-0040">ANK repeat</keyword>
<dbReference type="EMBL" id="ML976985">
    <property type="protein sequence ID" value="KAF1959242.1"/>
    <property type="molecule type" value="Genomic_DNA"/>
</dbReference>
<dbReference type="AlphaFoldDB" id="A0A6A5U5W2"/>
<sequence>MVRFLLEKGVDPNGRYWIPFDSFLMKTASLSSPNIMISLLDHDAAIQGSLVLSSAAEEGRIDSAKILLERGADINEVFDLDLDGDEDDIVGTALHVAVKHDQE</sequence>
<evidence type="ECO:0000313" key="3">
    <source>
        <dbReference type="Proteomes" id="UP000800035"/>
    </source>
</evidence>
<dbReference type="SUPFAM" id="SSF48403">
    <property type="entry name" value="Ankyrin repeat"/>
    <property type="match status" value="1"/>
</dbReference>